<gene>
    <name evidence="2" type="ORF">AVEN_166631_1</name>
</gene>
<dbReference type="InterPro" id="IPR036397">
    <property type="entry name" value="RNaseH_sf"/>
</dbReference>
<dbReference type="PANTHER" id="PTHR46060:SF1">
    <property type="entry name" value="MARINER MOS1 TRANSPOSASE-LIKE PROTEIN"/>
    <property type="match status" value="1"/>
</dbReference>
<dbReference type="AlphaFoldDB" id="A0A4Y2MGF3"/>
<reference evidence="2 3" key="1">
    <citation type="journal article" date="2019" name="Sci. Rep.">
        <title>Orb-weaving spider Araneus ventricosus genome elucidates the spidroin gene catalogue.</title>
        <authorList>
            <person name="Kono N."/>
            <person name="Nakamura H."/>
            <person name="Ohtoshi R."/>
            <person name="Moran D.A.P."/>
            <person name="Shinohara A."/>
            <person name="Yoshida Y."/>
            <person name="Fujiwara M."/>
            <person name="Mori M."/>
            <person name="Tomita M."/>
            <person name="Arakawa K."/>
        </authorList>
    </citation>
    <scope>NUCLEOTIDE SEQUENCE [LARGE SCALE GENOMIC DNA]</scope>
</reference>
<organism evidence="2 3">
    <name type="scientific">Araneus ventricosus</name>
    <name type="common">Orbweaver spider</name>
    <name type="synonym">Epeira ventricosa</name>
    <dbReference type="NCBI Taxonomy" id="182803"/>
    <lineage>
        <taxon>Eukaryota</taxon>
        <taxon>Metazoa</taxon>
        <taxon>Ecdysozoa</taxon>
        <taxon>Arthropoda</taxon>
        <taxon>Chelicerata</taxon>
        <taxon>Arachnida</taxon>
        <taxon>Araneae</taxon>
        <taxon>Araneomorphae</taxon>
        <taxon>Entelegynae</taxon>
        <taxon>Araneoidea</taxon>
        <taxon>Araneidae</taxon>
        <taxon>Araneus</taxon>
    </lineage>
</organism>
<dbReference type="Gene3D" id="3.30.420.10">
    <property type="entry name" value="Ribonuclease H-like superfamily/Ribonuclease H"/>
    <property type="match status" value="1"/>
</dbReference>
<dbReference type="InterPro" id="IPR052709">
    <property type="entry name" value="Transposase-MT_Hybrid"/>
</dbReference>
<dbReference type="OrthoDB" id="8056713at2759"/>
<accession>A0A4Y2MGF3</accession>
<dbReference type="Proteomes" id="UP000499080">
    <property type="component" value="Unassembled WGS sequence"/>
</dbReference>
<dbReference type="EMBL" id="BGPR01123196">
    <property type="protein sequence ID" value="GBN26218.1"/>
    <property type="molecule type" value="Genomic_DNA"/>
</dbReference>
<feature type="domain" description="Mos1 transposase HTH" evidence="1">
    <location>
        <begin position="7"/>
        <end position="51"/>
    </location>
</feature>
<proteinExistence type="predicted"/>
<comment type="caution">
    <text evidence="2">The sequence shown here is derived from an EMBL/GenBank/DDBJ whole genome shotgun (WGS) entry which is preliminary data.</text>
</comment>
<name>A0A4Y2MGF3_ARAVE</name>
<evidence type="ECO:0000313" key="3">
    <source>
        <dbReference type="Proteomes" id="UP000499080"/>
    </source>
</evidence>
<evidence type="ECO:0000313" key="2">
    <source>
        <dbReference type="EMBL" id="GBN26218.1"/>
    </source>
</evidence>
<dbReference type="InterPro" id="IPR041426">
    <property type="entry name" value="Mos1_HTH"/>
</dbReference>
<dbReference type="PANTHER" id="PTHR46060">
    <property type="entry name" value="MARINER MOS1 TRANSPOSASE-LIKE PROTEIN"/>
    <property type="match status" value="1"/>
</dbReference>
<protein>
    <recommendedName>
        <fullName evidence="1">Mos1 transposase HTH domain-containing protein</fullName>
    </recommendedName>
</protein>
<keyword evidence="3" id="KW-1185">Reference proteome</keyword>
<evidence type="ECO:0000259" key="1">
    <source>
        <dbReference type="Pfam" id="PF17906"/>
    </source>
</evidence>
<dbReference type="Gene3D" id="1.10.10.1450">
    <property type="match status" value="1"/>
</dbReference>
<dbReference type="Pfam" id="PF17906">
    <property type="entry name" value="HTH_48"/>
    <property type="match status" value="1"/>
</dbReference>
<sequence length="131" mass="15468">MSSLEQRVSIKFCVLLEKEPSETLEMLKKSYGNDAMKETAVYEWQKRFREGRTNIEDDPRTGSWHQRIFNLFPRLKMKLKGHRFADSDEVIENATKQLKDLSKNGFQKCFEQLYERCKKCVDAGGKYFEGQ</sequence>
<dbReference type="GO" id="GO:0003676">
    <property type="term" value="F:nucleic acid binding"/>
    <property type="evidence" value="ECO:0007669"/>
    <property type="project" value="InterPro"/>
</dbReference>